<dbReference type="RefSeq" id="WP_202246830.1">
    <property type="nucleotide sequence ID" value="NZ_JAESIY010000024.1"/>
</dbReference>
<name>A0A937K2W1_9BACT</name>
<gene>
    <name evidence="1" type="ORF">JL102_23010</name>
</gene>
<organism evidence="1 2">
    <name type="scientific">Fulvivirga sediminis</name>
    <dbReference type="NCBI Taxonomy" id="2803949"/>
    <lineage>
        <taxon>Bacteria</taxon>
        <taxon>Pseudomonadati</taxon>
        <taxon>Bacteroidota</taxon>
        <taxon>Cytophagia</taxon>
        <taxon>Cytophagales</taxon>
        <taxon>Fulvivirgaceae</taxon>
        <taxon>Fulvivirga</taxon>
    </lineage>
</organism>
<evidence type="ECO:0000313" key="2">
    <source>
        <dbReference type="Proteomes" id="UP000659388"/>
    </source>
</evidence>
<sequence>MGIEFEHFLITRFNVKNQAWQVDKSGVTVRDDSWTKHRLQLFEQICLPSIQNQTNKNFKWLIYFDIDTCDEVRERFKVIRQENPFIFPRYIQGMEVFIASLQKDISSHLQKNTQHLITTRIDNDDAFHQEAMANIQSGFDGQKIEAINLLEGVQWEIRGDNFYYAFNESNPFISLIEKLNFNVVFKTVFYKDHRYFAEKPEDGVMTRQFCGEPMWLQVIHEANISNETDGQPIFKDGVLEMFSMNASSLKI</sequence>
<dbReference type="EMBL" id="JAESIY010000024">
    <property type="protein sequence ID" value="MBL3659036.1"/>
    <property type="molecule type" value="Genomic_DNA"/>
</dbReference>
<evidence type="ECO:0008006" key="3">
    <source>
        <dbReference type="Google" id="ProtNLM"/>
    </source>
</evidence>
<dbReference type="Pfam" id="PF11316">
    <property type="entry name" value="Rhamno_transf"/>
    <property type="match status" value="1"/>
</dbReference>
<comment type="caution">
    <text evidence="1">The sequence shown here is derived from an EMBL/GenBank/DDBJ whole genome shotgun (WGS) entry which is preliminary data.</text>
</comment>
<evidence type="ECO:0000313" key="1">
    <source>
        <dbReference type="EMBL" id="MBL3659036.1"/>
    </source>
</evidence>
<dbReference type="AlphaFoldDB" id="A0A937K2W1"/>
<reference evidence="1" key="1">
    <citation type="submission" date="2021-01" db="EMBL/GenBank/DDBJ databases">
        <title>Fulvivirga kasyanovii gen. nov., sp nov., a novel member of the phylum Bacteroidetes isolated from seawater in a mussel farm.</title>
        <authorList>
            <person name="Zhao L.-H."/>
            <person name="Wang Z.-J."/>
        </authorList>
    </citation>
    <scope>NUCLEOTIDE SEQUENCE</scope>
    <source>
        <strain evidence="1">2943</strain>
    </source>
</reference>
<dbReference type="Proteomes" id="UP000659388">
    <property type="component" value="Unassembled WGS sequence"/>
</dbReference>
<protein>
    <recommendedName>
        <fullName evidence="3">Rhamnosyl transferase</fullName>
    </recommendedName>
</protein>
<dbReference type="InterPro" id="IPR021466">
    <property type="entry name" value="Put_rhamnosyl_transferase"/>
</dbReference>
<keyword evidence="2" id="KW-1185">Reference proteome</keyword>
<accession>A0A937K2W1</accession>
<proteinExistence type="predicted"/>